<dbReference type="Pfam" id="PF03101">
    <property type="entry name" value="FAR1"/>
    <property type="match status" value="2"/>
</dbReference>
<dbReference type="InterPro" id="IPR018289">
    <property type="entry name" value="MULE_transposase_dom"/>
</dbReference>
<evidence type="ECO:0000256" key="5">
    <source>
        <dbReference type="PROSITE-ProRule" id="PRU00325"/>
    </source>
</evidence>
<keyword evidence="3 5" id="KW-0863">Zinc-finger</keyword>
<dbReference type="PANTHER" id="PTHR31669:SF21">
    <property type="entry name" value="PROTEIN FAR-RED IMPAIRED RESPONSE 1"/>
    <property type="match status" value="1"/>
</dbReference>
<dbReference type="STRING" id="93759.A0A1R3GRS8"/>
<evidence type="ECO:0000256" key="4">
    <source>
        <dbReference type="ARBA" id="ARBA00022833"/>
    </source>
</evidence>
<evidence type="ECO:0000313" key="9">
    <source>
        <dbReference type="Proteomes" id="UP000187203"/>
    </source>
</evidence>
<keyword evidence="9" id="KW-1185">Reference proteome</keyword>
<feature type="compositionally biased region" description="Basic and acidic residues" evidence="6">
    <location>
        <begin position="525"/>
        <end position="534"/>
    </location>
</feature>
<dbReference type="InterPro" id="IPR006564">
    <property type="entry name" value="Znf_PMZ"/>
</dbReference>
<dbReference type="SMART" id="SM00575">
    <property type="entry name" value="ZnF_PMZ"/>
    <property type="match status" value="1"/>
</dbReference>
<dbReference type="PROSITE" id="PS50966">
    <property type="entry name" value="ZF_SWIM"/>
    <property type="match status" value="1"/>
</dbReference>
<dbReference type="GO" id="GO:0006355">
    <property type="term" value="P:regulation of DNA-templated transcription"/>
    <property type="evidence" value="ECO:0007669"/>
    <property type="project" value="InterPro"/>
</dbReference>
<evidence type="ECO:0000259" key="7">
    <source>
        <dbReference type="PROSITE" id="PS50966"/>
    </source>
</evidence>
<proteinExistence type="inferred from homology"/>
<evidence type="ECO:0000256" key="2">
    <source>
        <dbReference type="ARBA" id="ARBA00022723"/>
    </source>
</evidence>
<keyword evidence="2" id="KW-0479">Metal-binding</keyword>
<keyword evidence="4" id="KW-0862">Zinc</keyword>
<dbReference type="PANTHER" id="PTHR31669">
    <property type="entry name" value="PROTEIN FAR1-RELATED SEQUENCE 10-RELATED"/>
    <property type="match status" value="1"/>
</dbReference>
<dbReference type="InterPro" id="IPR031052">
    <property type="entry name" value="FHY3/FAR1"/>
</dbReference>
<dbReference type="InterPro" id="IPR007527">
    <property type="entry name" value="Znf_SWIM"/>
</dbReference>
<dbReference type="EMBL" id="AWUE01021829">
    <property type="protein sequence ID" value="OMO60749.1"/>
    <property type="molecule type" value="Genomic_DNA"/>
</dbReference>
<comment type="caution">
    <text evidence="8">The sequence shown here is derived from an EMBL/GenBank/DDBJ whole genome shotgun (WGS) entry which is preliminary data.</text>
</comment>
<feature type="compositionally biased region" description="Basic residues" evidence="6">
    <location>
        <begin position="541"/>
        <end position="552"/>
    </location>
</feature>
<evidence type="ECO:0000256" key="6">
    <source>
        <dbReference type="SAM" id="MobiDB-lite"/>
    </source>
</evidence>
<dbReference type="InterPro" id="IPR004330">
    <property type="entry name" value="FAR1_DNA_bnd_dom"/>
</dbReference>
<feature type="domain" description="SWIM-type" evidence="7">
    <location>
        <begin position="398"/>
        <end position="434"/>
    </location>
</feature>
<comment type="similarity">
    <text evidence="1">Belongs to the FHY3/FAR1 family.</text>
</comment>
<organism evidence="8 9">
    <name type="scientific">Corchorus olitorius</name>
    <dbReference type="NCBI Taxonomy" id="93759"/>
    <lineage>
        <taxon>Eukaryota</taxon>
        <taxon>Viridiplantae</taxon>
        <taxon>Streptophyta</taxon>
        <taxon>Embryophyta</taxon>
        <taxon>Tracheophyta</taxon>
        <taxon>Spermatophyta</taxon>
        <taxon>Magnoliopsida</taxon>
        <taxon>eudicotyledons</taxon>
        <taxon>Gunneridae</taxon>
        <taxon>Pentapetalae</taxon>
        <taxon>rosids</taxon>
        <taxon>malvids</taxon>
        <taxon>Malvales</taxon>
        <taxon>Malvaceae</taxon>
        <taxon>Grewioideae</taxon>
        <taxon>Apeibeae</taxon>
        <taxon>Corchorus</taxon>
    </lineage>
</organism>
<feature type="region of interest" description="Disordered" evidence="6">
    <location>
        <begin position="525"/>
        <end position="557"/>
    </location>
</feature>
<dbReference type="Proteomes" id="UP000187203">
    <property type="component" value="Unassembled WGS sequence"/>
</dbReference>
<dbReference type="OrthoDB" id="742364at2759"/>
<gene>
    <name evidence="8" type="ORF">COLO4_33763</name>
</gene>
<evidence type="ECO:0000313" key="8">
    <source>
        <dbReference type="EMBL" id="OMO60749.1"/>
    </source>
</evidence>
<sequence length="1312" mass="149894">MVDCRDAMPCSDGVNENVVNETAHSRDGGIVDSSKRAVVGFDGDTEFEPRNGIEFESHEAAYAFYQEYAKSMGFTTSIKNSRRSKKSKEFIDAKFACSRYGVTPESDVGSSRRSSVKKTDCKASMHVKRRPDGKWIIHEFIKEHNHELLPALAYHFRIYRNVKLAEKNNIDILNAVSERTRKMYVEMSRQTGGYQNLSFLQNDIKNQFDKEKVPKSLAHVIGPHENFLPKFNKCIFKSWTDEEFDMRWWKMITRFELQDDEWVQSLYEDRKKWVPTFMDDVFLAGMSTSQRSESMNVFFDKYIHKKITLKEFVKQYGAILQNRYEEETVADFDTWQKQPALKSPSPWEKQMSIVYTHAIFKKFQVEVLGVVGCHPNKESEDDGTITFRVQDCEKDENFMLIWNEEKSEVSCSCRSFEYRGFLCRHALIVLQMCGRTSIPARYILKRWTKDAKSGQSMAEGTERVQTRVQRYNDLCKQAIELSEEGSLSEESYNIAFRALVEALKNCVNVNNSCITAVESTGHAHGLREAEEENHGNLASKSTKKKNTNKKRKGQSEPALMFVDTQDSLQQMDNLSSDGISLNGYYGAQQNVQGLVQLNLMEPPHEGYYVNQQSMQGLGQLNSMAPGHDSFFGTQQSMHGLGQLDYRPSASFSYALQWHVVSGDPYVLLWKELWNLAYYKNVSSQRSPLAKLNHIAALQCVFGEHDLFLTIFSMEIDLELPSKEQEKLITDSNEDDDVTDAVEEIDAEEPSGTCEHAEEVCEPNLIESSTGCEDQADLNTVEADVCRGRIFEPQNGMEFESKEAAYSFYREYARSVGFGITIISSRRSKRSGKFIDVKVACSRFGSKRESSTTLNPRSCPKTGCNARMHMKRGQDEKWIIHSFVKEHNHEICADDFYYAIKGRNKQSGAVTCQKKGLQLALDDEDVKLMLDYFICMQDENPDFFYAIDLDKEKCARSVFWIDAKGRQNYSHFSDVVFFDTFFVRNKYKIPYVPIIGVNHHFQYMLLGCALIGDSTTSAFVWLMRSWLKSMGGQAPKVIITDQDKVLNDAVADVFPDSRHCFCLWHVLTERAGSIASFFDKFMHKEATFKEFLEQLKSLSIDLYDMEAKADIETQNKQPELRSFSSFEKQMSMIYTDTIFKKFQVEILGVVSCHLQKESEDEDTVHSQSEEVAVGQDSCQQMISSRAHMDGCYVTQNDMEGMDGGSRVPTLDGYYGSHQNIQGVGQLNSISPVRDGYYSNQQLLGLGQLHSIPARVNQYGTQQSTQGLQGQLGFRAQPMQAFDIQDSLEDNDQSMNSIHFHGIASKHLHDKHLS</sequence>
<reference evidence="9" key="1">
    <citation type="submission" date="2013-09" db="EMBL/GenBank/DDBJ databases">
        <title>Corchorus olitorius genome sequencing.</title>
        <authorList>
            <person name="Alam M."/>
            <person name="Haque M.S."/>
            <person name="Islam M.S."/>
            <person name="Emdad E.M."/>
            <person name="Islam M.M."/>
            <person name="Ahmed B."/>
            <person name="Halim A."/>
            <person name="Hossen Q.M.M."/>
            <person name="Hossain M.Z."/>
            <person name="Ahmed R."/>
            <person name="Khan M.M."/>
            <person name="Islam R."/>
            <person name="Rashid M.M."/>
            <person name="Khan S.A."/>
            <person name="Rahman M.S."/>
            <person name="Alam M."/>
            <person name="Yahiya A.S."/>
            <person name="Khan M.S."/>
            <person name="Azam M.S."/>
            <person name="Haque T."/>
            <person name="Lashkar M.Z.H."/>
            <person name="Akhand A.I."/>
            <person name="Morshed G."/>
            <person name="Roy S."/>
            <person name="Uddin K.S."/>
            <person name="Rabeya T."/>
            <person name="Hossain A.S."/>
            <person name="Chowdhury A."/>
            <person name="Snigdha A.R."/>
            <person name="Mortoza M.S."/>
            <person name="Matin S.A."/>
            <person name="Hoque S.M.E."/>
            <person name="Islam M.K."/>
            <person name="Roy D.K."/>
            <person name="Haider R."/>
            <person name="Moosa M.M."/>
            <person name="Elias S.M."/>
            <person name="Hasan A.M."/>
            <person name="Jahan S."/>
            <person name="Shafiuddin M."/>
            <person name="Mahmood N."/>
            <person name="Shommy N.S."/>
        </authorList>
    </citation>
    <scope>NUCLEOTIDE SEQUENCE [LARGE SCALE GENOMIC DNA]</scope>
    <source>
        <strain evidence="9">cv. O-4</strain>
    </source>
</reference>
<evidence type="ECO:0000256" key="1">
    <source>
        <dbReference type="ARBA" id="ARBA00005889"/>
    </source>
</evidence>
<accession>A0A1R3GRS8</accession>
<dbReference type="Pfam" id="PF10551">
    <property type="entry name" value="MULE"/>
    <property type="match status" value="1"/>
</dbReference>
<name>A0A1R3GRS8_9ROSI</name>
<dbReference type="Pfam" id="PF04434">
    <property type="entry name" value="SWIM"/>
    <property type="match status" value="1"/>
</dbReference>
<protein>
    <recommendedName>
        <fullName evidence="7">SWIM-type domain-containing protein</fullName>
    </recommendedName>
</protein>
<evidence type="ECO:0000256" key="3">
    <source>
        <dbReference type="ARBA" id="ARBA00022771"/>
    </source>
</evidence>
<dbReference type="GO" id="GO:0008270">
    <property type="term" value="F:zinc ion binding"/>
    <property type="evidence" value="ECO:0007669"/>
    <property type="project" value="UniProtKB-KW"/>
</dbReference>